<dbReference type="AlphaFoldDB" id="A0A423VDU4"/>
<proteinExistence type="predicted"/>
<feature type="region of interest" description="Disordered" evidence="4">
    <location>
        <begin position="953"/>
        <end position="978"/>
    </location>
</feature>
<dbReference type="CDD" id="cd11660">
    <property type="entry name" value="SANT_TRF"/>
    <property type="match status" value="1"/>
</dbReference>
<gene>
    <name evidence="7" type="ORF">VMCG_09879</name>
</gene>
<dbReference type="PANTHER" id="PTHR47807">
    <property type="entry name" value="PROTEIN TBF1"/>
    <property type="match status" value="1"/>
</dbReference>
<dbReference type="PRINTS" id="PR01217">
    <property type="entry name" value="PRICHEXTENSN"/>
</dbReference>
<reference evidence="7 8" key="1">
    <citation type="submission" date="2015-09" db="EMBL/GenBank/DDBJ databases">
        <title>Host preference determinants of Valsa canker pathogens revealed by comparative genomics.</title>
        <authorList>
            <person name="Yin Z."/>
            <person name="Huang L."/>
        </authorList>
    </citation>
    <scope>NUCLEOTIDE SEQUENCE [LARGE SCALE GENOMIC DNA]</scope>
    <source>
        <strain evidence="7 8">03-1</strain>
    </source>
</reference>
<dbReference type="EMBL" id="LKEA01000073">
    <property type="protein sequence ID" value="ROV89089.1"/>
    <property type="molecule type" value="Genomic_DNA"/>
</dbReference>
<feature type="compositionally biased region" description="Pro residues" evidence="4">
    <location>
        <begin position="135"/>
        <end position="148"/>
    </location>
</feature>
<evidence type="ECO:0000256" key="1">
    <source>
        <dbReference type="ARBA" id="ARBA00023125"/>
    </source>
</evidence>
<dbReference type="FunFam" id="1.10.10.60:FF:000137">
    <property type="entry name" value="MYB DNA binding protein"/>
    <property type="match status" value="1"/>
</dbReference>
<dbReference type="OrthoDB" id="3366990at2759"/>
<dbReference type="Pfam" id="PF00249">
    <property type="entry name" value="Myb_DNA-binding"/>
    <property type="match status" value="1"/>
</dbReference>
<keyword evidence="1" id="KW-0238">DNA-binding</keyword>
<keyword evidence="8" id="KW-1185">Reference proteome</keyword>
<dbReference type="Pfam" id="PF08558">
    <property type="entry name" value="TRF"/>
    <property type="match status" value="1"/>
</dbReference>
<organism evidence="7 8">
    <name type="scientific">Cytospora schulzeri</name>
    <dbReference type="NCBI Taxonomy" id="448051"/>
    <lineage>
        <taxon>Eukaryota</taxon>
        <taxon>Fungi</taxon>
        <taxon>Dikarya</taxon>
        <taxon>Ascomycota</taxon>
        <taxon>Pezizomycotina</taxon>
        <taxon>Sordariomycetes</taxon>
        <taxon>Sordariomycetidae</taxon>
        <taxon>Diaporthales</taxon>
        <taxon>Cytosporaceae</taxon>
        <taxon>Cytospora</taxon>
    </lineage>
</organism>
<dbReference type="InterPro" id="IPR052833">
    <property type="entry name" value="Telomeric_DNA-bd_trans-reg"/>
</dbReference>
<protein>
    <submittedName>
        <fullName evidence="7">Uncharacterized protein</fullName>
    </submittedName>
</protein>
<dbReference type="InterPro" id="IPR001005">
    <property type="entry name" value="SANT/Myb"/>
</dbReference>
<dbReference type="InterPro" id="IPR009057">
    <property type="entry name" value="Homeodomain-like_sf"/>
</dbReference>
<feature type="compositionally biased region" description="Low complexity" evidence="4">
    <location>
        <begin position="738"/>
        <end position="757"/>
    </location>
</feature>
<dbReference type="PROSITE" id="PS51294">
    <property type="entry name" value="HTH_MYB"/>
    <property type="match status" value="1"/>
</dbReference>
<dbReference type="GO" id="GO:0042803">
    <property type="term" value="F:protein homodimerization activity"/>
    <property type="evidence" value="ECO:0007669"/>
    <property type="project" value="InterPro"/>
</dbReference>
<feature type="compositionally biased region" description="Low complexity" evidence="4">
    <location>
        <begin position="1"/>
        <end position="15"/>
    </location>
</feature>
<evidence type="ECO:0000256" key="2">
    <source>
        <dbReference type="ARBA" id="ARBA00023242"/>
    </source>
</evidence>
<feature type="domain" description="Myb-like" evidence="5">
    <location>
        <begin position="607"/>
        <end position="663"/>
    </location>
</feature>
<dbReference type="SUPFAM" id="SSF46689">
    <property type="entry name" value="Homeodomain-like"/>
    <property type="match status" value="1"/>
</dbReference>
<evidence type="ECO:0000256" key="4">
    <source>
        <dbReference type="SAM" id="MobiDB-lite"/>
    </source>
</evidence>
<evidence type="ECO:0000256" key="3">
    <source>
        <dbReference type="ARBA" id="ARBA00023306"/>
    </source>
</evidence>
<evidence type="ECO:0000313" key="7">
    <source>
        <dbReference type="EMBL" id="ROV89089.1"/>
    </source>
</evidence>
<sequence length="978" mass="104672">MADAAESASPAPAVATQSRSETPQNEPSNADHTPTPTSKSEGTPHGLVSVPVKNLDSPADGPSSVPTDPTTVHAPSPNPPSNPPPNPSPKPESQGPSDAAAPAQQTPPVIPTSAAATSPVTTIPAVAPPAATVPAPTPPPHVPTPTPTYAPESSTPAKRSRTPELGEEAGAEKRQKTEHPMDHDSIQTAAEVKLENDSFLNGDGTSDWNLESMLADALGAVNEADDSMNIDTTTTAAPTRRRLEKMKFIESPTYFSRSMGLPLLGSLAVQILLALFQQPSEVTDKIIRDSRTEGGKVYVALRGTFMASLKLFTDSTAFLNADDLDIHDPGDRETIQMANLANMCASFYGPGGPTMATAHDYFLKIMIPENGMITEEISSLYLDQKTQSFLAYANVMEDKESTRNSLMDKFFPLDLEDKLRAYWRESNLNLSISADQFVRPFTDRRNLLRAIGHDKEKRRQLEAKYQFATFLDSLSAFIRSNFEAIVEYAESHGIEIPNEAAEEEALLLEGVAPPSTYSGSFPGQQRRPNGTDSNGYEITGLASLIAEKLSSVDGFGFGQSAAGLPDGAHLPPTQSLPTSVLYERARQAAVAKSSTHAARREGLHSTRRPWTPEEEKALMEGLDKVKGPHWSQILQLYGQNGTISDILKDRTQVQLKDKARNLKLFFLKTNSEMPYYLQCVTGELKTRAPGQAARKEAEEQARQGVMNPNGSVQSSYAPNYTNGTTNGTYTVAHGLPMAGSSRPSSATPGAGSPPAGATNNQQYQSQVGAWSFEAATTTVSASPEHCACPNLSTKATATRDRFFHFSAPTSAKTSAATDHPGTPVSATTTTDTEVSSDTHTDWIIDTTSSVTITSHYYSTYIRSSTSCICGYNTSCHRHAYSIIGARNSSGPGAEFRTNHHARPSNTYCFTFDAHCRVSGGFSADAQSEASNVPNATDGASRATQAGTCSNFGSCASSNSSTHGSDFTGEPWGGQDRRG</sequence>
<feature type="compositionally biased region" description="Low complexity" evidence="4">
    <location>
        <begin position="111"/>
        <end position="134"/>
    </location>
</feature>
<evidence type="ECO:0000259" key="6">
    <source>
        <dbReference type="PROSITE" id="PS51294"/>
    </source>
</evidence>
<keyword evidence="2" id="KW-0539">Nucleus</keyword>
<dbReference type="GO" id="GO:0003691">
    <property type="term" value="F:double-stranded telomeric DNA binding"/>
    <property type="evidence" value="ECO:0007669"/>
    <property type="project" value="TreeGrafter"/>
</dbReference>
<dbReference type="Proteomes" id="UP000283895">
    <property type="component" value="Unassembled WGS sequence"/>
</dbReference>
<feature type="compositionally biased region" description="Polar residues" evidence="4">
    <location>
        <begin position="16"/>
        <end position="41"/>
    </location>
</feature>
<evidence type="ECO:0000313" key="8">
    <source>
        <dbReference type="Proteomes" id="UP000283895"/>
    </source>
</evidence>
<evidence type="ECO:0000259" key="5">
    <source>
        <dbReference type="PROSITE" id="PS50090"/>
    </source>
</evidence>
<name>A0A423VDU4_9PEZI</name>
<feature type="domain" description="HTH myb-type" evidence="6">
    <location>
        <begin position="607"/>
        <end position="659"/>
    </location>
</feature>
<dbReference type="STRING" id="356882.A0A423VDU4"/>
<dbReference type="PANTHER" id="PTHR47807:SF1">
    <property type="entry name" value="PROTEIN TBF1"/>
    <property type="match status" value="1"/>
</dbReference>
<feature type="compositionally biased region" description="Basic and acidic residues" evidence="4">
    <location>
        <begin position="170"/>
        <end position="183"/>
    </location>
</feature>
<feature type="compositionally biased region" description="Polar residues" evidence="4">
    <location>
        <begin position="706"/>
        <end position="718"/>
    </location>
</feature>
<dbReference type="InterPro" id="IPR013867">
    <property type="entry name" value="Telomere_rpt-bd_fac_dimer_dom"/>
</dbReference>
<feature type="region of interest" description="Disordered" evidence="4">
    <location>
        <begin position="687"/>
        <end position="760"/>
    </location>
</feature>
<feature type="region of interest" description="Disordered" evidence="4">
    <location>
        <begin position="810"/>
        <end position="832"/>
    </location>
</feature>
<comment type="caution">
    <text evidence="7">The sequence shown here is derived from an EMBL/GenBank/DDBJ whole genome shotgun (WGS) entry which is preliminary data.</text>
</comment>
<dbReference type="SMART" id="SM00717">
    <property type="entry name" value="SANT"/>
    <property type="match status" value="1"/>
</dbReference>
<dbReference type="GO" id="GO:0010833">
    <property type="term" value="P:telomere maintenance via telomere lengthening"/>
    <property type="evidence" value="ECO:0007669"/>
    <property type="project" value="TreeGrafter"/>
</dbReference>
<feature type="compositionally biased region" description="Pro residues" evidence="4">
    <location>
        <begin position="76"/>
        <end position="90"/>
    </location>
</feature>
<accession>A0A423VDU4</accession>
<dbReference type="PROSITE" id="PS50090">
    <property type="entry name" value="MYB_LIKE"/>
    <property type="match status" value="1"/>
</dbReference>
<dbReference type="InterPro" id="IPR017930">
    <property type="entry name" value="Myb_dom"/>
</dbReference>
<feature type="compositionally biased region" description="Low complexity" evidence="4">
    <location>
        <begin position="719"/>
        <end position="730"/>
    </location>
</feature>
<keyword evidence="3" id="KW-0131">Cell cycle</keyword>
<feature type="region of interest" description="Disordered" evidence="4">
    <location>
        <begin position="1"/>
        <end position="183"/>
    </location>
</feature>
<dbReference type="Gene3D" id="1.10.10.60">
    <property type="entry name" value="Homeodomain-like"/>
    <property type="match status" value="1"/>
</dbReference>